<dbReference type="UniPathway" id="UPA00908">
    <property type="reaction ID" value="UER00884"/>
</dbReference>
<keyword evidence="4" id="KW-1185">Reference proteome</keyword>
<dbReference type="SMART" id="SM00954">
    <property type="entry name" value="RelA_SpoT"/>
    <property type="match status" value="1"/>
</dbReference>
<evidence type="ECO:0000313" key="3">
    <source>
        <dbReference type="EMBL" id="TFZ40717.1"/>
    </source>
</evidence>
<dbReference type="Gene3D" id="3.30.460.10">
    <property type="entry name" value="Beta Polymerase, domain 2"/>
    <property type="match status" value="1"/>
</dbReference>
<comment type="caution">
    <text evidence="3">The sequence shown here is derived from an EMBL/GenBank/DDBJ whole genome shotgun (WGS) entry which is preliminary data.</text>
</comment>
<dbReference type="GO" id="GO:0015970">
    <property type="term" value="P:guanosine tetraphosphate biosynthetic process"/>
    <property type="evidence" value="ECO:0007669"/>
    <property type="project" value="UniProtKB-UniPathway"/>
</dbReference>
<dbReference type="SUPFAM" id="SSF81301">
    <property type="entry name" value="Nucleotidyltransferase"/>
    <property type="match status" value="1"/>
</dbReference>
<evidence type="ECO:0000256" key="1">
    <source>
        <dbReference type="ARBA" id="ARBA00004976"/>
    </source>
</evidence>
<dbReference type="OrthoDB" id="1694513at2"/>
<accession>A0A4Z0D775</accession>
<sequence length="452" mass="54117">MKLELFDFIDQTLALIEKDADKLNRVAEELENFFNNSFFIKDHFLNVNYRIKSSESLKEKILRHNFYLKFKTPEILIENLSDLIGFRIECRFLEDEKKIYQDIISLFNIEKENGYFTNPLNESIYLNLGEKQPQIQKNGFEIYKIDGKYIKNDISVNFELQIKSMVNIFWSDIEHKVLYKNYNYMIIEDFFRDIMSSIKDNLSMIDRQLMLIYNHLDIMNASDEVSKKSQLKALLSKMIHDIYSVNIRNEVGVIIELKKSTDIIVDFLFMNAEDDSGGYTDEFLIILNRLNEIGNADINFDTYLTFERDIQYADEFLSKFGNKILEIINKDFRWFVFFKMIFDIQNGSNCDDFEEFLKYLELTYINLISTAMEGMKINEREKEDITIELLNVIADIFCKNPSIDFINNCTYEKLLQRMRDLLGPINKYEEWLQYKDQIKLDIFEYDNYFYNY</sequence>
<dbReference type="InterPro" id="IPR007685">
    <property type="entry name" value="RelA_SpoT"/>
</dbReference>
<gene>
    <name evidence="3" type="ORF">E4100_03945</name>
</gene>
<dbReference type="Proteomes" id="UP000298381">
    <property type="component" value="Unassembled WGS sequence"/>
</dbReference>
<reference evidence="3 4" key="1">
    <citation type="submission" date="2019-03" db="EMBL/GenBank/DDBJ databases">
        <title>Draft genome sequence data and analysis of a Fermenting Bacterium, Soehngenia longevitae strain 1933PT, isolated from petroleum reservoir in Azerbaijan.</title>
        <authorList>
            <person name="Grouzdev D.S."/>
            <person name="Bidzhieva S.K."/>
            <person name="Sokolova D.S."/>
            <person name="Tourova T.P."/>
            <person name="Poltaraus A.B."/>
            <person name="Nazina T.N."/>
        </authorList>
    </citation>
    <scope>NUCLEOTIDE SEQUENCE [LARGE SCALE GENOMIC DNA]</scope>
    <source>
        <strain evidence="3 4">1933P</strain>
    </source>
</reference>
<dbReference type="InterPro" id="IPR043519">
    <property type="entry name" value="NT_sf"/>
</dbReference>
<evidence type="ECO:0000313" key="4">
    <source>
        <dbReference type="Proteomes" id="UP000298381"/>
    </source>
</evidence>
<protein>
    <recommendedName>
        <fullName evidence="2">RelA/SpoT domain-containing protein</fullName>
    </recommendedName>
</protein>
<comment type="pathway">
    <text evidence="1">Purine metabolism; ppGpp biosynthesis; ppGpp from GTP: step 1/2.</text>
</comment>
<dbReference type="AlphaFoldDB" id="A0A4Z0D775"/>
<dbReference type="Pfam" id="PF04607">
    <property type="entry name" value="RelA_SpoT"/>
    <property type="match status" value="1"/>
</dbReference>
<dbReference type="RefSeq" id="WP_135270743.1">
    <property type="nucleotide sequence ID" value="NZ_SRIB01000004.1"/>
</dbReference>
<evidence type="ECO:0000259" key="2">
    <source>
        <dbReference type="SMART" id="SM00954"/>
    </source>
</evidence>
<dbReference type="EMBL" id="SRIB01000004">
    <property type="protein sequence ID" value="TFZ40717.1"/>
    <property type="molecule type" value="Genomic_DNA"/>
</dbReference>
<feature type="domain" description="RelA/SpoT" evidence="2">
    <location>
        <begin position="49"/>
        <end position="185"/>
    </location>
</feature>
<organism evidence="3 4">
    <name type="scientific">Soehngenia longivitae</name>
    <dbReference type="NCBI Taxonomy" id="2562294"/>
    <lineage>
        <taxon>Bacteria</taxon>
        <taxon>Bacillati</taxon>
        <taxon>Bacillota</taxon>
        <taxon>Tissierellia</taxon>
        <taxon>Tissierellales</taxon>
        <taxon>Tissierellaceae</taxon>
        <taxon>Soehngenia</taxon>
    </lineage>
</organism>
<proteinExistence type="predicted"/>
<name>A0A4Z0D775_9FIRM</name>